<keyword evidence="3" id="KW-1185">Reference proteome</keyword>
<dbReference type="EMBL" id="JARQWQ010000002">
    <property type="protein sequence ID" value="KAK2573579.1"/>
    <property type="molecule type" value="Genomic_DNA"/>
</dbReference>
<comment type="caution">
    <text evidence="2">The sequence shown here is derived from an EMBL/GenBank/DDBJ whole genome shotgun (WGS) entry which is preliminary data.</text>
</comment>
<gene>
    <name evidence="2" type="ORF">P5673_001249</name>
</gene>
<evidence type="ECO:0000313" key="3">
    <source>
        <dbReference type="Proteomes" id="UP001249851"/>
    </source>
</evidence>
<sequence length="236" mass="27798">MSEVQNVHLFNCDKTYKFDAVEVWLEKERSKQAFSVQRHYFSLAEMFEISNETIPGLNMDLAVFVIHAHDSYWSIDEENGYTIIYRSLLQKTGDNVIVVIGGDDNYRNEEEENKEFISRWAKRKVPSQFQDEYTDGRKGFILSWNEKHREIHEEALCHFLDPSKRGTKFEYKPKLSSRPETEKKEGCQQSKRDSLSEEKNSMQPRGPQWANQDFSSMEGFVMLRSRLKFGQLTNDL</sequence>
<protein>
    <submittedName>
        <fullName evidence="2">Uncharacterized protein</fullName>
    </submittedName>
</protein>
<organism evidence="2 3">
    <name type="scientific">Acropora cervicornis</name>
    <name type="common">Staghorn coral</name>
    <dbReference type="NCBI Taxonomy" id="6130"/>
    <lineage>
        <taxon>Eukaryota</taxon>
        <taxon>Metazoa</taxon>
        <taxon>Cnidaria</taxon>
        <taxon>Anthozoa</taxon>
        <taxon>Hexacorallia</taxon>
        <taxon>Scleractinia</taxon>
        <taxon>Astrocoeniina</taxon>
        <taxon>Acroporidae</taxon>
        <taxon>Acropora</taxon>
    </lineage>
</organism>
<feature type="compositionally biased region" description="Basic and acidic residues" evidence="1">
    <location>
        <begin position="170"/>
        <end position="200"/>
    </location>
</feature>
<reference evidence="2" key="1">
    <citation type="journal article" date="2023" name="G3 (Bethesda)">
        <title>Whole genome assembly and annotation of the endangered Caribbean coral Acropora cervicornis.</title>
        <authorList>
            <person name="Selwyn J.D."/>
            <person name="Vollmer S.V."/>
        </authorList>
    </citation>
    <scope>NUCLEOTIDE SEQUENCE</scope>
    <source>
        <strain evidence="2">K2</strain>
    </source>
</reference>
<accession>A0AAD9R5V3</accession>
<dbReference type="AlphaFoldDB" id="A0AAD9R5V3"/>
<proteinExistence type="predicted"/>
<evidence type="ECO:0000256" key="1">
    <source>
        <dbReference type="SAM" id="MobiDB-lite"/>
    </source>
</evidence>
<evidence type="ECO:0000313" key="2">
    <source>
        <dbReference type="EMBL" id="KAK2573579.1"/>
    </source>
</evidence>
<feature type="region of interest" description="Disordered" evidence="1">
    <location>
        <begin position="170"/>
        <end position="212"/>
    </location>
</feature>
<reference evidence="2" key="2">
    <citation type="journal article" date="2023" name="Science">
        <title>Genomic signatures of disease resistance in endangered staghorn corals.</title>
        <authorList>
            <person name="Vollmer S.V."/>
            <person name="Selwyn J.D."/>
            <person name="Despard B.A."/>
            <person name="Roesel C.L."/>
        </authorList>
    </citation>
    <scope>NUCLEOTIDE SEQUENCE</scope>
    <source>
        <strain evidence="2">K2</strain>
    </source>
</reference>
<name>A0AAD9R5V3_ACRCE</name>
<dbReference type="Proteomes" id="UP001249851">
    <property type="component" value="Unassembled WGS sequence"/>
</dbReference>